<dbReference type="NCBIfam" id="TIGR00010">
    <property type="entry name" value="YchF/TatD family DNA exonuclease"/>
    <property type="match status" value="1"/>
</dbReference>
<feature type="binding site" evidence="3">
    <location>
        <position position="108"/>
    </location>
    <ligand>
        <name>a divalent metal cation</name>
        <dbReference type="ChEBI" id="CHEBI:60240"/>
        <label>1</label>
    </ligand>
</feature>
<dbReference type="Proteomes" id="UP000178759">
    <property type="component" value="Unassembled WGS sequence"/>
</dbReference>
<sequence>MYIDTHCHLTFPQYKEDQAMVIGNAKKAGVKKFINPGVDPISCRLVVDLAKKHPGVIFASVGFHPYEAQEIKDVSLLESLVKSSRPPSRDPNGFRVKPGMTTIVAIGECGLDYHQYKGHDALGRKENQKQLFKLQLKLALEHNLPAIMHCRDAYEDFFGVLDNLPNTPRGVIHCFSGGLQDLRDAQKHKFFVGIDGNVTYSKHLEMIVPHIPISMLLLETDAPFLTPVPHRGSRNEPKYIPLIAKKIAELKKITPREVEEATTKNAQELFGI</sequence>
<dbReference type="Pfam" id="PF01026">
    <property type="entry name" value="TatD_DNase"/>
    <property type="match status" value="1"/>
</dbReference>
<dbReference type="STRING" id="1798392.A3A79_03625"/>
<evidence type="ECO:0000313" key="4">
    <source>
        <dbReference type="EMBL" id="OGG24251.1"/>
    </source>
</evidence>
<dbReference type="GO" id="GO:0005829">
    <property type="term" value="C:cytosol"/>
    <property type="evidence" value="ECO:0007669"/>
    <property type="project" value="TreeGrafter"/>
</dbReference>
<dbReference type="CDD" id="cd01310">
    <property type="entry name" value="TatD_DNAse"/>
    <property type="match status" value="1"/>
</dbReference>
<dbReference type="GO" id="GO:0004536">
    <property type="term" value="F:DNA nuclease activity"/>
    <property type="evidence" value="ECO:0007669"/>
    <property type="project" value="InterPro"/>
</dbReference>
<proteinExistence type="predicted"/>
<evidence type="ECO:0000256" key="1">
    <source>
        <dbReference type="ARBA" id="ARBA00022723"/>
    </source>
</evidence>
<accession>A0A1F6AHS3</accession>
<feature type="binding site" evidence="3">
    <location>
        <position position="8"/>
    </location>
    <ligand>
        <name>a divalent metal cation</name>
        <dbReference type="ChEBI" id="CHEBI:60240"/>
        <label>1</label>
    </ligand>
</feature>
<comment type="caution">
    <text evidence="4">The sequence shown here is derived from an EMBL/GenBank/DDBJ whole genome shotgun (WGS) entry which is preliminary data.</text>
</comment>
<organism evidence="4 5">
    <name type="scientific">Candidatus Gottesmanbacteria bacterium RIFCSPLOWO2_01_FULL_43_11b</name>
    <dbReference type="NCBI Taxonomy" id="1798392"/>
    <lineage>
        <taxon>Bacteria</taxon>
        <taxon>Candidatus Gottesmaniibacteriota</taxon>
    </lineage>
</organism>
<feature type="binding site" evidence="3">
    <location>
        <position position="149"/>
    </location>
    <ligand>
        <name>a divalent metal cation</name>
        <dbReference type="ChEBI" id="CHEBI:60240"/>
        <label>2</label>
    </ligand>
</feature>
<keyword evidence="2" id="KW-0378">Hydrolase</keyword>
<feature type="binding site" evidence="3">
    <location>
        <position position="6"/>
    </location>
    <ligand>
        <name>a divalent metal cation</name>
        <dbReference type="ChEBI" id="CHEBI:60240"/>
        <label>1</label>
    </ligand>
</feature>
<dbReference type="FunFam" id="3.20.20.140:FF:000005">
    <property type="entry name" value="TatD family hydrolase"/>
    <property type="match status" value="1"/>
</dbReference>
<feature type="binding site" evidence="3">
    <location>
        <position position="173"/>
    </location>
    <ligand>
        <name>a divalent metal cation</name>
        <dbReference type="ChEBI" id="CHEBI:60240"/>
        <label>2</label>
    </ligand>
</feature>
<dbReference type="SUPFAM" id="SSF51556">
    <property type="entry name" value="Metallo-dependent hydrolases"/>
    <property type="match status" value="1"/>
</dbReference>
<dbReference type="GO" id="GO:0016788">
    <property type="term" value="F:hydrolase activity, acting on ester bonds"/>
    <property type="evidence" value="ECO:0007669"/>
    <property type="project" value="InterPro"/>
</dbReference>
<reference evidence="4 5" key="1">
    <citation type="journal article" date="2016" name="Nat. Commun.">
        <title>Thousands of microbial genomes shed light on interconnected biogeochemical processes in an aquifer system.</title>
        <authorList>
            <person name="Anantharaman K."/>
            <person name="Brown C.T."/>
            <person name="Hug L.A."/>
            <person name="Sharon I."/>
            <person name="Castelle C.J."/>
            <person name="Probst A.J."/>
            <person name="Thomas B.C."/>
            <person name="Singh A."/>
            <person name="Wilkins M.J."/>
            <person name="Karaoz U."/>
            <person name="Brodie E.L."/>
            <person name="Williams K.H."/>
            <person name="Hubbard S.S."/>
            <person name="Banfield J.F."/>
        </authorList>
    </citation>
    <scope>NUCLEOTIDE SEQUENCE [LARGE SCALE GENOMIC DNA]</scope>
</reference>
<protein>
    <recommendedName>
        <fullName evidence="6">Hydrolase TatD</fullName>
    </recommendedName>
</protein>
<evidence type="ECO:0008006" key="6">
    <source>
        <dbReference type="Google" id="ProtNLM"/>
    </source>
</evidence>
<gene>
    <name evidence="4" type="ORF">A3A79_03625</name>
</gene>
<feature type="binding site" evidence="3">
    <location>
        <position position="221"/>
    </location>
    <ligand>
        <name>a divalent metal cation</name>
        <dbReference type="ChEBI" id="CHEBI:60240"/>
        <label>1</label>
    </ligand>
</feature>
<evidence type="ECO:0000256" key="2">
    <source>
        <dbReference type="ARBA" id="ARBA00022801"/>
    </source>
</evidence>
<dbReference type="AlphaFoldDB" id="A0A1F6AHS3"/>
<dbReference type="GO" id="GO:0046872">
    <property type="term" value="F:metal ion binding"/>
    <property type="evidence" value="ECO:0007669"/>
    <property type="project" value="UniProtKB-KW"/>
</dbReference>
<dbReference type="InterPro" id="IPR015991">
    <property type="entry name" value="TatD/YcfH-like"/>
</dbReference>
<evidence type="ECO:0000313" key="5">
    <source>
        <dbReference type="Proteomes" id="UP000178759"/>
    </source>
</evidence>
<dbReference type="PANTHER" id="PTHR46124">
    <property type="entry name" value="D-AMINOACYL-TRNA DEACYLASE"/>
    <property type="match status" value="1"/>
</dbReference>
<keyword evidence="1 3" id="KW-0479">Metal-binding</keyword>
<dbReference type="Gene3D" id="3.20.20.140">
    <property type="entry name" value="Metal-dependent hydrolases"/>
    <property type="match status" value="1"/>
</dbReference>
<dbReference type="InterPro" id="IPR032466">
    <property type="entry name" value="Metal_Hydrolase"/>
</dbReference>
<dbReference type="PANTHER" id="PTHR46124:SF2">
    <property type="entry name" value="D-AMINOACYL-TRNA DEACYLASE"/>
    <property type="match status" value="1"/>
</dbReference>
<evidence type="ECO:0000256" key="3">
    <source>
        <dbReference type="PIRSR" id="PIRSR005902-1"/>
    </source>
</evidence>
<dbReference type="PIRSF" id="PIRSF005902">
    <property type="entry name" value="DNase_TatD"/>
    <property type="match status" value="1"/>
</dbReference>
<dbReference type="InterPro" id="IPR001130">
    <property type="entry name" value="TatD-like"/>
</dbReference>
<dbReference type="EMBL" id="MFJV01000001">
    <property type="protein sequence ID" value="OGG24251.1"/>
    <property type="molecule type" value="Genomic_DNA"/>
</dbReference>
<name>A0A1F6AHS3_9BACT</name>